<evidence type="ECO:0000256" key="1">
    <source>
        <dbReference type="SAM" id="MobiDB-lite"/>
    </source>
</evidence>
<dbReference type="AlphaFoldDB" id="A0A0C3EDH9"/>
<evidence type="ECO:0000313" key="3">
    <source>
        <dbReference type="Proteomes" id="UP000053989"/>
    </source>
</evidence>
<reference evidence="2 3" key="1">
    <citation type="submission" date="2014-04" db="EMBL/GenBank/DDBJ databases">
        <authorList>
            <consortium name="DOE Joint Genome Institute"/>
            <person name="Kuo A."/>
            <person name="Kohler A."/>
            <person name="Nagy L.G."/>
            <person name="Floudas D."/>
            <person name="Copeland A."/>
            <person name="Barry K.W."/>
            <person name="Cichocki N."/>
            <person name="Veneault-Fourrey C."/>
            <person name="LaButti K."/>
            <person name="Lindquist E.A."/>
            <person name="Lipzen A."/>
            <person name="Lundell T."/>
            <person name="Morin E."/>
            <person name="Murat C."/>
            <person name="Sun H."/>
            <person name="Tunlid A."/>
            <person name="Henrissat B."/>
            <person name="Grigoriev I.V."/>
            <person name="Hibbett D.S."/>
            <person name="Martin F."/>
            <person name="Nordberg H.P."/>
            <person name="Cantor M.N."/>
            <person name="Hua S.X."/>
        </authorList>
    </citation>
    <scope>NUCLEOTIDE SEQUENCE [LARGE SCALE GENOMIC DNA]</scope>
    <source>
        <strain evidence="2 3">Foug A</strain>
    </source>
</reference>
<accession>A0A0C3EDH9</accession>
<organism evidence="2 3">
    <name type="scientific">Scleroderma citrinum Foug A</name>
    <dbReference type="NCBI Taxonomy" id="1036808"/>
    <lineage>
        <taxon>Eukaryota</taxon>
        <taxon>Fungi</taxon>
        <taxon>Dikarya</taxon>
        <taxon>Basidiomycota</taxon>
        <taxon>Agaricomycotina</taxon>
        <taxon>Agaricomycetes</taxon>
        <taxon>Agaricomycetidae</taxon>
        <taxon>Boletales</taxon>
        <taxon>Sclerodermatineae</taxon>
        <taxon>Sclerodermataceae</taxon>
        <taxon>Scleroderma</taxon>
    </lineage>
</organism>
<feature type="region of interest" description="Disordered" evidence="1">
    <location>
        <begin position="1"/>
        <end position="40"/>
    </location>
</feature>
<evidence type="ECO:0000313" key="2">
    <source>
        <dbReference type="EMBL" id="KIM65971.1"/>
    </source>
</evidence>
<keyword evidence="3" id="KW-1185">Reference proteome</keyword>
<dbReference type="InParanoid" id="A0A0C3EDH9"/>
<proteinExistence type="predicted"/>
<name>A0A0C3EDH9_9AGAM</name>
<dbReference type="HOGENOM" id="CLU_2795426_0_0_1"/>
<protein>
    <submittedName>
        <fullName evidence="2">Uncharacterized protein</fullName>
    </submittedName>
</protein>
<dbReference type="EMBL" id="KN822020">
    <property type="protein sequence ID" value="KIM65971.1"/>
    <property type="molecule type" value="Genomic_DNA"/>
</dbReference>
<sequence>MDTADPRGYHALVDGSLDPLSRARNSSKDNYNDNHSPVSNTTTQLTTMMVIAAWATHTTTIICDHDTA</sequence>
<dbReference type="Proteomes" id="UP000053989">
    <property type="component" value="Unassembled WGS sequence"/>
</dbReference>
<reference evidence="3" key="2">
    <citation type="submission" date="2015-01" db="EMBL/GenBank/DDBJ databases">
        <title>Evolutionary Origins and Diversification of the Mycorrhizal Mutualists.</title>
        <authorList>
            <consortium name="DOE Joint Genome Institute"/>
            <consortium name="Mycorrhizal Genomics Consortium"/>
            <person name="Kohler A."/>
            <person name="Kuo A."/>
            <person name="Nagy L.G."/>
            <person name="Floudas D."/>
            <person name="Copeland A."/>
            <person name="Barry K.W."/>
            <person name="Cichocki N."/>
            <person name="Veneault-Fourrey C."/>
            <person name="LaButti K."/>
            <person name="Lindquist E.A."/>
            <person name="Lipzen A."/>
            <person name="Lundell T."/>
            <person name="Morin E."/>
            <person name="Murat C."/>
            <person name="Riley R."/>
            <person name="Ohm R."/>
            <person name="Sun H."/>
            <person name="Tunlid A."/>
            <person name="Henrissat B."/>
            <person name="Grigoriev I.V."/>
            <person name="Hibbett D.S."/>
            <person name="Martin F."/>
        </authorList>
    </citation>
    <scope>NUCLEOTIDE SEQUENCE [LARGE SCALE GENOMIC DNA]</scope>
    <source>
        <strain evidence="3">Foug A</strain>
    </source>
</reference>
<gene>
    <name evidence="2" type="ORF">SCLCIDRAFT_22481</name>
</gene>